<evidence type="ECO:0000256" key="15">
    <source>
        <dbReference type="SAM" id="MobiDB-lite"/>
    </source>
</evidence>
<dbReference type="PANTHER" id="PTHR33619">
    <property type="entry name" value="POLYSACCHARIDE EXPORT PROTEIN GFCE-RELATED"/>
    <property type="match status" value="1"/>
</dbReference>
<feature type="domain" description="Soluble ligand binding" evidence="18">
    <location>
        <begin position="659"/>
        <end position="692"/>
    </location>
</feature>
<keyword evidence="11" id="KW-0472">Membrane</keyword>
<evidence type="ECO:0000256" key="10">
    <source>
        <dbReference type="ARBA" id="ARBA00023114"/>
    </source>
</evidence>
<comment type="similarity">
    <text evidence="2">Belongs to the BexD/CtrA/VexA family.</text>
</comment>
<dbReference type="Pfam" id="PF02563">
    <property type="entry name" value="Poly_export"/>
    <property type="match status" value="1"/>
</dbReference>
<comment type="caution">
    <text evidence="20">The sequence shown here is derived from an EMBL/GenBank/DDBJ whole genome shotgun (WGS) entry which is preliminary data.</text>
</comment>
<dbReference type="Gene3D" id="3.10.560.10">
    <property type="entry name" value="Outer membrane lipoprotein wza domain like"/>
    <property type="match status" value="6"/>
</dbReference>
<feature type="signal peptide" evidence="16">
    <location>
        <begin position="1"/>
        <end position="25"/>
    </location>
</feature>
<evidence type="ECO:0000259" key="17">
    <source>
        <dbReference type="Pfam" id="PF02563"/>
    </source>
</evidence>
<evidence type="ECO:0000256" key="1">
    <source>
        <dbReference type="ARBA" id="ARBA00004571"/>
    </source>
</evidence>
<dbReference type="InterPro" id="IPR003715">
    <property type="entry name" value="Poly_export_N"/>
</dbReference>
<keyword evidence="13" id="KW-0998">Cell outer membrane</keyword>
<keyword evidence="10" id="KW-0626">Porin</keyword>
<dbReference type="InterPro" id="IPR049712">
    <property type="entry name" value="Poly_export"/>
</dbReference>
<gene>
    <name evidence="20" type="ORF">K6Y31_04410</name>
</gene>
<keyword evidence="12" id="KW-0564">Palmitate</keyword>
<reference evidence="20 21" key="1">
    <citation type="journal article" date="2022" name="Environ. Microbiol. Rep.">
        <title>Eco-phylogenetic analyses reveal divergent evolution of vitamin B12 metabolism in the marine bacterial family 'Psychromonadaceae'.</title>
        <authorList>
            <person name="Jin X."/>
            <person name="Yang Y."/>
            <person name="Cao H."/>
            <person name="Gao B."/>
            <person name="Zhao Z."/>
        </authorList>
    </citation>
    <scope>NUCLEOTIDE SEQUENCE [LARGE SCALE GENOMIC DNA]</scope>
    <source>
        <strain evidence="20 21">MKS20</strain>
    </source>
</reference>
<feature type="chain" id="PRO_5047370604" evidence="16">
    <location>
        <begin position="26"/>
        <end position="896"/>
    </location>
</feature>
<evidence type="ECO:0000256" key="12">
    <source>
        <dbReference type="ARBA" id="ARBA00023139"/>
    </source>
</evidence>
<proteinExistence type="inferred from homology"/>
<dbReference type="PANTHER" id="PTHR33619:SF3">
    <property type="entry name" value="POLYSACCHARIDE EXPORT PROTEIN GFCE-RELATED"/>
    <property type="match status" value="1"/>
</dbReference>
<dbReference type="InterPro" id="IPR019554">
    <property type="entry name" value="Soluble_ligand-bd"/>
</dbReference>
<keyword evidence="7 16" id="KW-0732">Signal</keyword>
<dbReference type="Proteomes" id="UP001201273">
    <property type="component" value="Unassembled WGS sequence"/>
</dbReference>
<evidence type="ECO:0000256" key="9">
    <source>
        <dbReference type="ARBA" id="ARBA00023065"/>
    </source>
</evidence>
<keyword evidence="3" id="KW-0813">Transport</keyword>
<evidence type="ECO:0000259" key="18">
    <source>
        <dbReference type="Pfam" id="PF10531"/>
    </source>
</evidence>
<evidence type="ECO:0000256" key="7">
    <source>
        <dbReference type="ARBA" id="ARBA00022729"/>
    </source>
</evidence>
<keyword evidence="8" id="KW-0625">Polysaccharide transport</keyword>
<feature type="domain" description="SLBB" evidence="19">
    <location>
        <begin position="190"/>
        <end position="267"/>
    </location>
</feature>
<feature type="domain" description="Soluble ligand binding" evidence="18">
    <location>
        <begin position="792"/>
        <end position="843"/>
    </location>
</feature>
<dbReference type="RefSeq" id="WP_233051631.1">
    <property type="nucleotide sequence ID" value="NZ_JAIMJA010000003.1"/>
</dbReference>
<keyword evidence="14" id="KW-0449">Lipoprotein</keyword>
<evidence type="ECO:0000259" key="19">
    <source>
        <dbReference type="Pfam" id="PF22461"/>
    </source>
</evidence>
<evidence type="ECO:0000256" key="5">
    <source>
        <dbReference type="ARBA" id="ARBA00022597"/>
    </source>
</evidence>
<evidence type="ECO:0000256" key="8">
    <source>
        <dbReference type="ARBA" id="ARBA00023047"/>
    </source>
</evidence>
<comment type="subcellular location">
    <subcellularLocation>
        <location evidence="1">Cell outer membrane</location>
        <topology evidence="1">Multi-pass membrane protein</topology>
    </subcellularLocation>
</comment>
<evidence type="ECO:0000256" key="4">
    <source>
        <dbReference type="ARBA" id="ARBA00022452"/>
    </source>
</evidence>
<evidence type="ECO:0000256" key="2">
    <source>
        <dbReference type="ARBA" id="ARBA00009450"/>
    </source>
</evidence>
<feature type="domain" description="Soluble ligand binding" evidence="18">
    <location>
        <begin position="563"/>
        <end position="612"/>
    </location>
</feature>
<feature type="domain" description="Soluble ligand binding" evidence="18">
    <location>
        <begin position="276"/>
        <end position="322"/>
    </location>
</feature>
<dbReference type="InterPro" id="IPR054765">
    <property type="entry name" value="SLBB_dom"/>
</dbReference>
<keyword evidence="6" id="KW-0812">Transmembrane</keyword>
<feature type="compositionally biased region" description="Polar residues" evidence="15">
    <location>
        <begin position="470"/>
        <end position="482"/>
    </location>
</feature>
<feature type="region of interest" description="Disordered" evidence="15">
    <location>
        <begin position="468"/>
        <end position="491"/>
    </location>
</feature>
<dbReference type="Gene3D" id="3.30.1950.10">
    <property type="entry name" value="wza like domain"/>
    <property type="match status" value="1"/>
</dbReference>
<evidence type="ECO:0000313" key="20">
    <source>
        <dbReference type="EMBL" id="MCE2594053.1"/>
    </source>
</evidence>
<dbReference type="Pfam" id="PF22461">
    <property type="entry name" value="SLBB_2"/>
    <property type="match status" value="1"/>
</dbReference>
<feature type="domain" description="Polysaccharide export protein N-terminal" evidence="17">
    <location>
        <begin position="109"/>
        <end position="183"/>
    </location>
</feature>
<accession>A0ABS8W763</accession>
<name>A0ABS8W763_9GAMM</name>
<evidence type="ECO:0000256" key="6">
    <source>
        <dbReference type="ARBA" id="ARBA00022692"/>
    </source>
</evidence>
<dbReference type="Pfam" id="PF10531">
    <property type="entry name" value="SLBB"/>
    <property type="match status" value="4"/>
</dbReference>
<protein>
    <submittedName>
        <fullName evidence="20">SLBB domain-containing protein</fullName>
    </submittedName>
</protein>
<evidence type="ECO:0000256" key="16">
    <source>
        <dbReference type="SAM" id="SignalP"/>
    </source>
</evidence>
<sequence>MANTKKSKLIALFVSSVAFATTAMAASPTPSQIAQFQALPKSQQEALASQYGIDTSTLQSQGTTQQEAKIAPTIGKRQATARVARKLELFGYDLFAGEPSSMAPIGDIPAPADYMMGPGDELNIEIFGKDNNSYSFIVKRDGSIDLPRLGPVMIAGQTYSQVQESLTAFIKSKIIGVEVTISLGKFRTMQVFVLGDAYKPGTYVLSSLATVTQALRAAGGIDTLGSLRKIQIKRNGSLLRQIDLYDLLLNGNTSDDIRLRDGDTIFIPPRGATIVVDGEVRRRAIYELKGKTPIMNVIRAAGGFTERAFSQHISVARATDSGTDVFNIDVTTQAGRNFKVGGGDSIKVTRVPGEFNNAIGLLGAVERPGAYNWKNGLRLSDLVGNSKQDLTPATYYDYGVIVREINTQGEIQVLQFNLANAIAAPGTAADPVLQKRDQVIILNKDLGRSLELSTQTVGATESRLEAMRRQTVTQRESLVTKNEQTEDAEASARLSNVANTSLGGISDADMASGEQSGKLEIDSLNNKTSLERSAQDVRNMLLEPVIAQLKAQAGINKPVQIIEIRGAVKFPGVYPLARGQSLKDLIIAAGGLKESAHLGRAEMSRIIEQGGRSNIVHRDIDLNKVFNGSSSQQIKLVSKDRINIFAKPEWREDLSIELGGEVLFPGRYTFKRGETLLELIERAGGLTEYAYPQGAVFSRESLREQEAQKLRYLHEQLRQEVSTLAFRRQSSSNPLQQASPATDAMGVVDKLGIARPVGRMVINLDQVIEGNKQQNILLENGDKIYVPPLRNIVTVMGHIQMPTSLIFDSNLSVQDYINATGGPKKQADTDRIYVIRANGSVMLPDSSYWFKRGEDKLMPGDTIVVPMDTDYVDGLSVLTSATQILYQIGVAWAAIK</sequence>
<dbReference type="EMBL" id="JAIMJA010000003">
    <property type="protein sequence ID" value="MCE2594053.1"/>
    <property type="molecule type" value="Genomic_DNA"/>
</dbReference>
<evidence type="ECO:0000256" key="11">
    <source>
        <dbReference type="ARBA" id="ARBA00023136"/>
    </source>
</evidence>
<evidence type="ECO:0000313" key="21">
    <source>
        <dbReference type="Proteomes" id="UP001201273"/>
    </source>
</evidence>
<keyword evidence="4" id="KW-1134">Transmembrane beta strand</keyword>
<keyword evidence="21" id="KW-1185">Reference proteome</keyword>
<evidence type="ECO:0000256" key="13">
    <source>
        <dbReference type="ARBA" id="ARBA00023237"/>
    </source>
</evidence>
<keyword evidence="9" id="KW-0406">Ion transport</keyword>
<organism evidence="20 21">
    <name type="scientific">Motilimonas cestriensis</name>
    <dbReference type="NCBI Taxonomy" id="2742685"/>
    <lineage>
        <taxon>Bacteria</taxon>
        <taxon>Pseudomonadati</taxon>
        <taxon>Pseudomonadota</taxon>
        <taxon>Gammaproteobacteria</taxon>
        <taxon>Alteromonadales</taxon>
        <taxon>Alteromonadales genera incertae sedis</taxon>
        <taxon>Motilimonas</taxon>
    </lineage>
</organism>
<keyword evidence="5" id="KW-0762">Sugar transport</keyword>
<evidence type="ECO:0000256" key="14">
    <source>
        <dbReference type="ARBA" id="ARBA00023288"/>
    </source>
</evidence>
<evidence type="ECO:0000256" key="3">
    <source>
        <dbReference type="ARBA" id="ARBA00022448"/>
    </source>
</evidence>